<protein>
    <recommendedName>
        <fullName evidence="5">Beta-lactamase-like protein 2 homolog</fullName>
    </recommendedName>
</protein>
<evidence type="ECO:0000256" key="1">
    <source>
        <dbReference type="ARBA" id="ARBA00006759"/>
    </source>
</evidence>
<dbReference type="PANTHER" id="PTHR23131">
    <property type="entry name" value="ENDORIBONUCLEASE LACTB2"/>
    <property type="match status" value="1"/>
</dbReference>
<dbReference type="GO" id="GO:0003727">
    <property type="term" value="F:single-stranded RNA binding"/>
    <property type="evidence" value="ECO:0007669"/>
    <property type="project" value="TreeGrafter"/>
</dbReference>
<name>C1C0U6_CALCM</name>
<dbReference type="InterPro" id="IPR050662">
    <property type="entry name" value="Sec-metab_biosynth-thioest"/>
</dbReference>
<evidence type="ECO:0000256" key="5">
    <source>
        <dbReference type="ARBA" id="ARBA00069358"/>
    </source>
</evidence>
<dbReference type="GO" id="GO:0004521">
    <property type="term" value="F:RNA endonuclease activity"/>
    <property type="evidence" value="ECO:0007669"/>
    <property type="project" value="TreeGrafter"/>
</dbReference>
<organism evidence="7">
    <name type="scientific">Caligus clemensi</name>
    <name type="common">Sea louse</name>
    <dbReference type="NCBI Taxonomy" id="344056"/>
    <lineage>
        <taxon>Eukaryota</taxon>
        <taxon>Metazoa</taxon>
        <taxon>Ecdysozoa</taxon>
        <taxon>Arthropoda</taxon>
        <taxon>Crustacea</taxon>
        <taxon>Multicrustacea</taxon>
        <taxon>Hexanauplia</taxon>
        <taxon>Copepoda</taxon>
        <taxon>Siphonostomatoida</taxon>
        <taxon>Caligidae</taxon>
        <taxon>Caligus</taxon>
    </lineage>
</organism>
<dbReference type="Gene3D" id="3.60.15.10">
    <property type="entry name" value="Ribonuclease Z/Hydroxyacylglutathione hydrolase-like"/>
    <property type="match status" value="1"/>
</dbReference>
<feature type="domain" description="Metallo-beta-lactamase" evidence="6">
    <location>
        <begin position="30"/>
        <end position="194"/>
    </location>
</feature>
<dbReference type="InterPro" id="IPR036388">
    <property type="entry name" value="WH-like_DNA-bd_sf"/>
</dbReference>
<dbReference type="PANTHER" id="PTHR23131:SF0">
    <property type="entry name" value="ENDORIBONUCLEASE LACTB2"/>
    <property type="match status" value="1"/>
</dbReference>
<dbReference type="GO" id="GO:0005759">
    <property type="term" value="C:mitochondrial matrix"/>
    <property type="evidence" value="ECO:0007669"/>
    <property type="project" value="TreeGrafter"/>
</dbReference>
<dbReference type="GO" id="GO:0016787">
    <property type="term" value="F:hydrolase activity"/>
    <property type="evidence" value="ECO:0007669"/>
    <property type="project" value="UniProtKB-KW"/>
</dbReference>
<dbReference type="SMART" id="SM00849">
    <property type="entry name" value="Lactamase_B"/>
    <property type="match status" value="1"/>
</dbReference>
<gene>
    <name evidence="7" type="primary">LACB2</name>
</gene>
<evidence type="ECO:0000259" key="6">
    <source>
        <dbReference type="SMART" id="SM00849"/>
    </source>
</evidence>
<evidence type="ECO:0000256" key="4">
    <source>
        <dbReference type="ARBA" id="ARBA00022833"/>
    </source>
</evidence>
<evidence type="ECO:0000256" key="3">
    <source>
        <dbReference type="ARBA" id="ARBA00022801"/>
    </source>
</evidence>
<dbReference type="Pfam" id="PF17778">
    <property type="entry name" value="WHD_BLACT"/>
    <property type="match status" value="1"/>
</dbReference>
<dbReference type="GO" id="GO:0046872">
    <property type="term" value="F:metal ion binding"/>
    <property type="evidence" value="ECO:0007669"/>
    <property type="project" value="UniProtKB-KW"/>
</dbReference>
<accession>C1C0U6</accession>
<dbReference type="AlphaFoldDB" id="C1C0U6"/>
<comment type="similarity">
    <text evidence="1">Belongs to the metallo-beta-lactamase superfamily. Glyoxalase II family.</text>
</comment>
<dbReference type="Pfam" id="PF00753">
    <property type="entry name" value="Lactamase_B"/>
    <property type="match status" value="1"/>
</dbReference>
<dbReference type="SUPFAM" id="SSF56281">
    <property type="entry name" value="Metallo-hydrolase/oxidoreductase"/>
    <property type="match status" value="1"/>
</dbReference>
<dbReference type="InterPro" id="IPR041516">
    <property type="entry name" value="LACTB2_WH"/>
</dbReference>
<dbReference type="EMBL" id="BT080475">
    <property type="protein sequence ID" value="ACO14899.1"/>
    <property type="molecule type" value="mRNA"/>
</dbReference>
<dbReference type="InterPro" id="IPR047921">
    <property type="entry name" value="LACTB2-like_MBL-fold"/>
</dbReference>
<reference evidence="7" key="1">
    <citation type="submission" date="2009-03" db="EMBL/GenBank/DDBJ databases">
        <title>Caligus clemensi ESTs and full-length cDNAs.</title>
        <authorList>
            <person name="Yasuike M."/>
            <person name="von Schalburg K."/>
            <person name="Cooper G."/>
            <person name="Leong J."/>
            <person name="Jones S.R.M."/>
            <person name="Koop B.F."/>
        </authorList>
    </citation>
    <scope>NUCLEOTIDE SEQUENCE</scope>
    <source>
        <tissue evidence="7">Whole</tissue>
    </source>
</reference>
<dbReference type="FunFam" id="3.60.15.10:FF:000017">
    <property type="entry name" value="Lactamase beta 2"/>
    <property type="match status" value="1"/>
</dbReference>
<dbReference type="GO" id="GO:0031123">
    <property type="term" value="P:RNA 3'-end processing"/>
    <property type="evidence" value="ECO:0007669"/>
    <property type="project" value="UniProtKB-ARBA"/>
</dbReference>
<dbReference type="CDD" id="cd07722">
    <property type="entry name" value="LACTB2-like_MBL-fold"/>
    <property type="match status" value="1"/>
</dbReference>
<evidence type="ECO:0000313" key="7">
    <source>
        <dbReference type="EMBL" id="ACO14899.1"/>
    </source>
</evidence>
<keyword evidence="2" id="KW-0479">Metal-binding</keyword>
<sequence length="281" mass="31109">MSAIIPKIQNLSKGVIRVLGCNPSVMTLQGTNTYIIGSGKSRTLVDTGDGNSPEYIKNLSYVSQQEGFSLSDIIITHWHDNHIGGIDSVLNIFDSKDIRVHKFPLPSEDTPPKIFHPLQDGQIFKPDLDSSLKVIYTPGHTTDHVILHLIEEKIVFSGDCILGEGTAVFENLRDYLQSLQAIVGLHPHKIYPGHGPVIDDPVDKLEYYISHRNMREEQILNAFQATSSPLGVMELVKTMYSDVEGNLAFAAAINVGHHLKKLVDDGVLVNDSDDSSLYRLK</sequence>
<dbReference type="Gene3D" id="1.10.10.10">
    <property type="entry name" value="Winged helix-like DNA-binding domain superfamily/Winged helix DNA-binding domain"/>
    <property type="match status" value="1"/>
</dbReference>
<dbReference type="InterPro" id="IPR036866">
    <property type="entry name" value="RibonucZ/Hydroxyglut_hydro"/>
</dbReference>
<evidence type="ECO:0000256" key="2">
    <source>
        <dbReference type="ARBA" id="ARBA00022723"/>
    </source>
</evidence>
<proteinExistence type="evidence at transcript level"/>
<dbReference type="InterPro" id="IPR001279">
    <property type="entry name" value="Metallo-B-lactamas"/>
</dbReference>
<keyword evidence="3" id="KW-0378">Hydrolase</keyword>
<keyword evidence="4" id="KW-0862">Zinc</keyword>